<dbReference type="InterPro" id="IPR035979">
    <property type="entry name" value="RBD_domain_sf"/>
</dbReference>
<dbReference type="Proteomes" id="UP001108240">
    <property type="component" value="Unplaced"/>
</dbReference>
<keyword evidence="1 2" id="KW-0694">RNA-binding</keyword>
<dbReference type="AlphaFoldDB" id="A0A8C1DYM9"/>
<dbReference type="InterPro" id="IPR012677">
    <property type="entry name" value="Nucleotide-bd_a/b_plait_sf"/>
</dbReference>
<name>A0A8C1DYM9_CYPCA</name>
<reference evidence="4" key="2">
    <citation type="submission" date="2025-09" db="UniProtKB">
        <authorList>
            <consortium name="Ensembl"/>
        </authorList>
    </citation>
    <scope>IDENTIFICATION</scope>
</reference>
<dbReference type="Ensembl" id="ENSCCRT00000073724.2">
    <property type="protein sequence ID" value="ENSCCRP00000068032.2"/>
    <property type="gene ID" value="ENSCCRG00000036646.2"/>
</dbReference>
<organism evidence="4 5">
    <name type="scientific">Cyprinus carpio carpio</name>
    <dbReference type="NCBI Taxonomy" id="630221"/>
    <lineage>
        <taxon>Eukaryota</taxon>
        <taxon>Metazoa</taxon>
        <taxon>Chordata</taxon>
        <taxon>Craniata</taxon>
        <taxon>Vertebrata</taxon>
        <taxon>Euteleostomi</taxon>
        <taxon>Actinopterygii</taxon>
        <taxon>Neopterygii</taxon>
        <taxon>Teleostei</taxon>
        <taxon>Ostariophysi</taxon>
        <taxon>Cypriniformes</taxon>
        <taxon>Cyprinidae</taxon>
        <taxon>Cyprininae</taxon>
        <taxon>Cyprinus</taxon>
    </lineage>
</organism>
<dbReference type="GO" id="GO:0003729">
    <property type="term" value="F:mRNA binding"/>
    <property type="evidence" value="ECO:0007669"/>
    <property type="project" value="TreeGrafter"/>
</dbReference>
<evidence type="ECO:0000259" key="3">
    <source>
        <dbReference type="PROSITE" id="PS50102"/>
    </source>
</evidence>
<dbReference type="SUPFAM" id="SSF54928">
    <property type="entry name" value="RNA-binding domain, RBD"/>
    <property type="match status" value="1"/>
</dbReference>
<dbReference type="InterPro" id="IPR000504">
    <property type="entry name" value="RRM_dom"/>
</dbReference>
<feature type="domain" description="RRM" evidence="3">
    <location>
        <begin position="16"/>
        <end position="92"/>
    </location>
</feature>
<proteinExistence type="predicted"/>
<evidence type="ECO:0000313" key="4">
    <source>
        <dbReference type="Ensembl" id="ENSCCRP00000068032.2"/>
    </source>
</evidence>
<dbReference type="PROSITE" id="PS50102">
    <property type="entry name" value="RRM"/>
    <property type="match status" value="1"/>
</dbReference>
<dbReference type="SMART" id="SM00360">
    <property type="entry name" value="RRM"/>
    <property type="match status" value="1"/>
</dbReference>
<evidence type="ECO:0000313" key="5">
    <source>
        <dbReference type="Proteomes" id="UP001108240"/>
    </source>
</evidence>
<dbReference type="Pfam" id="PF00076">
    <property type="entry name" value="RRM_1"/>
    <property type="match status" value="1"/>
</dbReference>
<dbReference type="GeneTree" id="ENSGT00990000210064"/>
<keyword evidence="5" id="KW-1185">Reference proteome</keyword>
<dbReference type="InterPro" id="IPR050502">
    <property type="entry name" value="Euk_RNA-bind_prot"/>
</dbReference>
<evidence type="ECO:0000256" key="2">
    <source>
        <dbReference type="PROSITE-ProRule" id="PRU00176"/>
    </source>
</evidence>
<evidence type="ECO:0000256" key="1">
    <source>
        <dbReference type="ARBA" id="ARBA00022884"/>
    </source>
</evidence>
<dbReference type="Gene3D" id="3.30.70.330">
    <property type="match status" value="1"/>
</dbReference>
<sequence>KAMQKSSSKLPQKKDFSLYVQNMPYSLGSEELGALFSAFGEVTSATVITKKRRSMGYGFVTYSSLDDAVIATSVMNVLQLNNYTVFMYFFNINFKIQCENIYCNITHFNV</sequence>
<protein>
    <recommendedName>
        <fullName evidence="3">RRM domain-containing protein</fullName>
    </recommendedName>
</protein>
<dbReference type="PANTHER" id="PTHR48025">
    <property type="entry name" value="OS02G0815200 PROTEIN"/>
    <property type="match status" value="1"/>
</dbReference>
<dbReference type="PANTHER" id="PTHR48025:SF1">
    <property type="entry name" value="RRM DOMAIN-CONTAINING PROTEIN"/>
    <property type="match status" value="1"/>
</dbReference>
<accession>A0A8C1DYM9</accession>
<reference evidence="4" key="1">
    <citation type="submission" date="2025-08" db="UniProtKB">
        <authorList>
            <consortium name="Ensembl"/>
        </authorList>
    </citation>
    <scope>IDENTIFICATION</scope>
</reference>